<keyword evidence="3" id="KW-0732">Signal</keyword>
<dbReference type="OrthoDB" id="5873237at2759"/>
<keyword evidence="1 2" id="KW-1015">Disulfide bond</keyword>
<feature type="chain" id="PRO_5002061748" evidence="3">
    <location>
        <begin position="20"/>
        <end position="88"/>
    </location>
</feature>
<evidence type="ECO:0000256" key="1">
    <source>
        <dbReference type="ARBA" id="ARBA00023157"/>
    </source>
</evidence>
<feature type="signal peptide" evidence="3">
    <location>
        <begin position="1"/>
        <end position="19"/>
    </location>
</feature>
<organism evidence="5 6">
    <name type="scientific">Oesophagostomum dentatum</name>
    <name type="common">Nodular worm</name>
    <dbReference type="NCBI Taxonomy" id="61180"/>
    <lineage>
        <taxon>Eukaryota</taxon>
        <taxon>Metazoa</taxon>
        <taxon>Ecdysozoa</taxon>
        <taxon>Nematoda</taxon>
        <taxon>Chromadorea</taxon>
        <taxon>Rhabditida</taxon>
        <taxon>Rhabditina</taxon>
        <taxon>Rhabditomorpha</taxon>
        <taxon>Strongyloidea</taxon>
        <taxon>Strongylidae</taxon>
        <taxon>Oesophagostomum</taxon>
    </lineage>
</organism>
<dbReference type="Gene3D" id="2.10.70.10">
    <property type="entry name" value="Complement Module, domain 1"/>
    <property type="match status" value="1"/>
</dbReference>
<evidence type="ECO:0000259" key="4">
    <source>
        <dbReference type="PROSITE" id="PS50923"/>
    </source>
</evidence>
<feature type="domain" description="Sushi" evidence="4">
    <location>
        <begin position="21"/>
        <end position="88"/>
    </location>
</feature>
<proteinExistence type="predicted"/>
<dbReference type="SUPFAM" id="SSF57535">
    <property type="entry name" value="Complement control module/SCR domain"/>
    <property type="match status" value="1"/>
</dbReference>
<evidence type="ECO:0000256" key="3">
    <source>
        <dbReference type="SAM" id="SignalP"/>
    </source>
</evidence>
<comment type="caution">
    <text evidence="2">Lacks conserved residue(s) required for the propagation of feature annotation.</text>
</comment>
<dbReference type="Proteomes" id="UP000053660">
    <property type="component" value="Unassembled WGS sequence"/>
</dbReference>
<dbReference type="AlphaFoldDB" id="A0A0B1SQ58"/>
<dbReference type="EMBL" id="KN558627">
    <property type="protein sequence ID" value="KHJ87074.1"/>
    <property type="molecule type" value="Genomic_DNA"/>
</dbReference>
<sequence>MKQVVFFLIITLIFIGSEAGELCEPLEDTPTARLTYHSGTLVMVRPRDPLPDGTTATLKCNFGTSATGSTTATCVNGQWKGIPIGKCT</sequence>
<dbReference type="PROSITE" id="PS50923">
    <property type="entry name" value="SUSHI"/>
    <property type="match status" value="1"/>
</dbReference>
<keyword evidence="2" id="KW-0768">Sushi</keyword>
<evidence type="ECO:0000256" key="2">
    <source>
        <dbReference type="PROSITE-ProRule" id="PRU00302"/>
    </source>
</evidence>
<evidence type="ECO:0000313" key="5">
    <source>
        <dbReference type="EMBL" id="KHJ87074.1"/>
    </source>
</evidence>
<dbReference type="SMART" id="SM00032">
    <property type="entry name" value="CCP"/>
    <property type="match status" value="1"/>
</dbReference>
<gene>
    <name evidence="5" type="ORF">OESDEN_13159</name>
</gene>
<feature type="disulfide bond" evidence="2">
    <location>
        <begin position="60"/>
        <end position="87"/>
    </location>
</feature>
<dbReference type="InterPro" id="IPR000436">
    <property type="entry name" value="Sushi_SCR_CCP_dom"/>
</dbReference>
<accession>A0A0B1SQ58</accession>
<keyword evidence="6" id="KW-1185">Reference proteome</keyword>
<protein>
    <submittedName>
        <fullName evidence="5">Sushi domain protein</fullName>
    </submittedName>
</protein>
<evidence type="ECO:0000313" key="6">
    <source>
        <dbReference type="Proteomes" id="UP000053660"/>
    </source>
</evidence>
<dbReference type="InterPro" id="IPR035976">
    <property type="entry name" value="Sushi/SCR/CCP_sf"/>
</dbReference>
<reference evidence="5 6" key="1">
    <citation type="submission" date="2014-03" db="EMBL/GenBank/DDBJ databases">
        <title>Draft genome of the hookworm Oesophagostomum dentatum.</title>
        <authorList>
            <person name="Mitreva M."/>
        </authorList>
    </citation>
    <scope>NUCLEOTIDE SEQUENCE [LARGE SCALE GENOMIC DNA]</scope>
    <source>
        <strain evidence="5 6">OD-Hann</strain>
    </source>
</reference>
<name>A0A0B1SQ58_OESDE</name>